<gene>
    <name evidence="4" type="ORF">FHR82_005657</name>
</gene>
<feature type="compositionally biased region" description="Basic residues" evidence="2">
    <location>
        <begin position="287"/>
        <end position="305"/>
    </location>
</feature>
<feature type="region of interest" description="Disordered" evidence="2">
    <location>
        <begin position="280"/>
        <end position="305"/>
    </location>
</feature>
<dbReference type="Proteomes" id="UP000520767">
    <property type="component" value="Unassembled WGS sequence"/>
</dbReference>
<comment type="caution">
    <text evidence="4">The sequence shown here is derived from an EMBL/GenBank/DDBJ whole genome shotgun (WGS) entry which is preliminary data.</text>
</comment>
<feature type="domain" description="UspA" evidence="3">
    <location>
        <begin position="8"/>
        <end position="149"/>
    </location>
</feature>
<dbReference type="PANTHER" id="PTHR46268">
    <property type="entry name" value="STRESS RESPONSE PROTEIN NHAX"/>
    <property type="match status" value="1"/>
</dbReference>
<evidence type="ECO:0000313" key="5">
    <source>
        <dbReference type="Proteomes" id="UP000520767"/>
    </source>
</evidence>
<evidence type="ECO:0000256" key="1">
    <source>
        <dbReference type="ARBA" id="ARBA00008791"/>
    </source>
</evidence>
<name>A0A7W7Q9C1_9PSEU</name>
<feature type="domain" description="UspA" evidence="3">
    <location>
        <begin position="201"/>
        <end position="274"/>
    </location>
</feature>
<proteinExistence type="inferred from homology"/>
<dbReference type="EMBL" id="JACHJQ010000006">
    <property type="protein sequence ID" value="MBB4909399.1"/>
    <property type="molecule type" value="Genomic_DNA"/>
</dbReference>
<evidence type="ECO:0000259" key="3">
    <source>
        <dbReference type="Pfam" id="PF00582"/>
    </source>
</evidence>
<dbReference type="Gene3D" id="3.40.50.620">
    <property type="entry name" value="HUPs"/>
    <property type="match status" value="2"/>
</dbReference>
<dbReference type="SUPFAM" id="SSF52402">
    <property type="entry name" value="Adenine nucleotide alpha hydrolases-like"/>
    <property type="match status" value="2"/>
</dbReference>
<dbReference type="AlphaFoldDB" id="A0A7W7Q9C1"/>
<dbReference type="PRINTS" id="PR01438">
    <property type="entry name" value="UNVRSLSTRESS"/>
</dbReference>
<dbReference type="InterPro" id="IPR006016">
    <property type="entry name" value="UspA"/>
</dbReference>
<dbReference type="RefSeq" id="WP_184813512.1">
    <property type="nucleotide sequence ID" value="NZ_JACHJQ010000006.1"/>
</dbReference>
<comment type="similarity">
    <text evidence="1">Belongs to the universal stress protein A family.</text>
</comment>
<protein>
    <submittedName>
        <fullName evidence="4">Nucleotide-binding universal stress UspA family protein</fullName>
    </submittedName>
</protein>
<sequence length="305" mass="33135">MSDPTRKRPILTGFDGSETARGAVTWAAAEASRRDTRLLVARAYERPINVTDLSWTPVGLLERLPTYTHRDTAVRRLARDCLTTHPDLAVETTIRAGHPSDVLATLADETDAELVVLGAAEHGPIARLVLGSVAADMVHHVARPVIAVRRTEVADPQAPVLLGLAGVPEDGPAVEFAFDFAKTHNVPLHAVHASNNRAAQAGSLLAPWRERYAHVRVHIEVLPDKPAHALIEKSRTARLLIVGCHHHKALHRMLQGSVSHTSLYHAACPVAIIPTATQNGALQPARPGRRPVRQHARRARTSFKA</sequence>
<dbReference type="Pfam" id="PF00582">
    <property type="entry name" value="Usp"/>
    <property type="match status" value="2"/>
</dbReference>
<accession>A0A7W7Q9C1</accession>
<organism evidence="4 5">
    <name type="scientific">Actinophytocola algeriensis</name>
    <dbReference type="NCBI Taxonomy" id="1768010"/>
    <lineage>
        <taxon>Bacteria</taxon>
        <taxon>Bacillati</taxon>
        <taxon>Actinomycetota</taxon>
        <taxon>Actinomycetes</taxon>
        <taxon>Pseudonocardiales</taxon>
        <taxon>Pseudonocardiaceae</taxon>
    </lineage>
</organism>
<evidence type="ECO:0000256" key="2">
    <source>
        <dbReference type="SAM" id="MobiDB-lite"/>
    </source>
</evidence>
<dbReference type="CDD" id="cd00293">
    <property type="entry name" value="USP-like"/>
    <property type="match status" value="1"/>
</dbReference>
<dbReference type="PANTHER" id="PTHR46268:SF6">
    <property type="entry name" value="UNIVERSAL STRESS PROTEIN UP12"/>
    <property type="match status" value="1"/>
</dbReference>
<evidence type="ECO:0000313" key="4">
    <source>
        <dbReference type="EMBL" id="MBB4909399.1"/>
    </source>
</evidence>
<reference evidence="4 5" key="1">
    <citation type="submission" date="2020-08" db="EMBL/GenBank/DDBJ databases">
        <title>Genomic Encyclopedia of Type Strains, Phase III (KMG-III): the genomes of soil and plant-associated and newly described type strains.</title>
        <authorList>
            <person name="Whitman W."/>
        </authorList>
    </citation>
    <scope>NUCLEOTIDE SEQUENCE [LARGE SCALE GENOMIC DNA]</scope>
    <source>
        <strain evidence="4 5">CECT 8960</strain>
    </source>
</reference>
<dbReference type="InterPro" id="IPR006015">
    <property type="entry name" value="Universal_stress_UspA"/>
</dbReference>
<keyword evidence="5" id="KW-1185">Reference proteome</keyword>
<dbReference type="InterPro" id="IPR014729">
    <property type="entry name" value="Rossmann-like_a/b/a_fold"/>
</dbReference>